<keyword evidence="2" id="KW-0812">Transmembrane</keyword>
<proteinExistence type="predicted"/>
<reference evidence="4 5" key="1">
    <citation type="submission" date="2020-08" db="EMBL/GenBank/DDBJ databases">
        <title>Genomic Encyclopedia of Type Strains, Phase IV (KMG-IV): sequencing the most valuable type-strain genomes for metagenomic binning, comparative biology and taxonomic classification.</title>
        <authorList>
            <person name="Goeker M."/>
        </authorList>
    </citation>
    <scope>NUCLEOTIDE SEQUENCE [LARGE SCALE GENOMIC DNA]</scope>
    <source>
        <strain evidence="4 5">DSM 22548</strain>
    </source>
</reference>
<evidence type="ECO:0000313" key="4">
    <source>
        <dbReference type="EMBL" id="MBB3702816.1"/>
    </source>
</evidence>
<keyword evidence="2" id="KW-1133">Transmembrane helix</keyword>
<comment type="caution">
    <text evidence="4">The sequence shown here is derived from an EMBL/GenBank/DDBJ whole genome shotgun (WGS) entry which is preliminary data.</text>
</comment>
<keyword evidence="2" id="KW-0472">Membrane</keyword>
<feature type="chain" id="PRO_5031196096" evidence="3">
    <location>
        <begin position="24"/>
        <end position="156"/>
    </location>
</feature>
<protein>
    <submittedName>
        <fullName evidence="4">Uncharacterized protein</fullName>
    </submittedName>
</protein>
<organism evidence="4 5">
    <name type="scientific">Alloprevotella rava</name>
    <dbReference type="NCBI Taxonomy" id="671218"/>
    <lineage>
        <taxon>Bacteria</taxon>
        <taxon>Pseudomonadati</taxon>
        <taxon>Bacteroidota</taxon>
        <taxon>Bacteroidia</taxon>
        <taxon>Bacteroidales</taxon>
        <taxon>Prevotellaceae</taxon>
        <taxon>Alloprevotella</taxon>
    </lineage>
</organism>
<name>A0A7W5UK43_9BACT</name>
<gene>
    <name evidence="4" type="ORF">FHS60_001285</name>
</gene>
<keyword evidence="3" id="KW-0732">Signal</keyword>
<feature type="transmembrane region" description="Helical" evidence="2">
    <location>
        <begin position="114"/>
        <end position="133"/>
    </location>
</feature>
<accession>A0A7W5UK43</accession>
<dbReference type="EMBL" id="JACICA010000005">
    <property type="protein sequence ID" value="MBB3702816.1"/>
    <property type="molecule type" value="Genomic_DNA"/>
</dbReference>
<evidence type="ECO:0000313" key="5">
    <source>
        <dbReference type="Proteomes" id="UP000541425"/>
    </source>
</evidence>
<evidence type="ECO:0000256" key="1">
    <source>
        <dbReference type="SAM" id="MobiDB-lite"/>
    </source>
</evidence>
<evidence type="ECO:0000256" key="2">
    <source>
        <dbReference type="SAM" id="Phobius"/>
    </source>
</evidence>
<dbReference type="RefSeq" id="WP_183696398.1">
    <property type="nucleotide sequence ID" value="NZ_JACICA010000005.1"/>
</dbReference>
<dbReference type="AlphaFoldDB" id="A0A7W5UK43"/>
<feature type="region of interest" description="Disordered" evidence="1">
    <location>
        <begin position="137"/>
        <end position="156"/>
    </location>
</feature>
<sequence length="156" mass="17612">MKRFFVMLAMLVVAFVCSTTASARGVIIYGNGDALKKLHELPDSFANDADEHFNLGVHYQSFSLFWCPVWNYGEYTYALVDDKEEKYVDLTVEEAKEIAKECKFEISDKPSLPLGTQIGLKPVILLVIGLAIYGQIPSRKKKKEEEGNEVPEEKES</sequence>
<feature type="signal peptide" evidence="3">
    <location>
        <begin position="1"/>
        <end position="23"/>
    </location>
</feature>
<dbReference type="Proteomes" id="UP000541425">
    <property type="component" value="Unassembled WGS sequence"/>
</dbReference>
<evidence type="ECO:0000256" key="3">
    <source>
        <dbReference type="SAM" id="SignalP"/>
    </source>
</evidence>